<evidence type="ECO:0000313" key="4">
    <source>
        <dbReference type="Proteomes" id="UP000184514"/>
    </source>
</evidence>
<sequence>MSDAPHTPTDAPQAGARVKHPWGWYATRAVLTGLGGFAVALAIGFILLVGRDIEAPDWLQEQIDRKIAQALPGVDVGIGTMSLRVERSDLSPRVFFQNVTVKDDTGLPFASLGELSVRASFPAAVRGQFLPKKISLSGALMKLRRDRDGGFDLTIGSALQASGEGASLIELVERLDQLLVAPELRYLREVDATSLTVLYEDARAGRAWTVDGGRMRVTARNEVLSIGADFALLGGQDYATTLELSYESEIGSPAARIGVSLADAPSEDIASQSGAMAWMEALRAPISGSLRTQVDDKGNLGLLNATLQIGKGVVQPEDEAKPIPFDGAQAYFAFDPNQNTLEFSEVIVKSAWIEARGEGFARLQNAEAGWPEELLGQFRLSSVRANPNQLYATPVTLEQADLDMRVVFDPFRLDIGQLVLREGDQTLIASGRADIGDEGWRVALDARADTLDIKRVLAVWPDSVKPKTHDWIEQNILQGDIKNARLAFRAVPDAPPDLHLDFAYDDASLRFMKSMPPINGARGYVRLEGARFLAATEAGYVTPPEGGRIDVSGTVFEIPDVSVRGAPANVQLTTQSSVTAALSLLDQEPFAFLSKAGQSVNLAEGRANVSGDIGFALKQKIPASEINFNIAGDITNVRSDRLVAGRLIAAERLALRAKTDEITLTGAGRIDAIPVEGTWRMPLGKARAGSRLSGQVELSDKFVETFNIGLPPGSISGKGRGDVTLDLRADGPARFALSSNLRGLNVAIAPLGYRKSANARGSLNVRGVLGSKKTGPPVVESLAFDAPGLKANGSITISASGILERAQFGRVQVGDWLDSPVTLTGRGRNASPAVSLNGGFLDLRRIPAQNAGAASAGATPLNVSLDRMQVTKEIALRNFEGQFQSSGGLNGNFNARLNGKGRIEGRTTPRNGRTAVQITSANAGATLSDAGLLKNANEGAMTLNLFPREAAGQYDGNLNIKNLRLRDAPPALALLSAASGIGLLEQLDGRGLVFTDVNSTFRITPKTIVVSEGNAIGPSLGFSVDGYYDVANKQLDMQGVVSPFFVINGIGSIFTRRGEGLIGFNFNARGPASAPKFDVNPLSLFTPGMFREIFRRPPPKLSQ</sequence>
<evidence type="ECO:0000313" key="3">
    <source>
        <dbReference type="EMBL" id="OJI94415.1"/>
    </source>
</evidence>
<keyword evidence="1" id="KW-0812">Transmembrane</keyword>
<feature type="transmembrane region" description="Helical" evidence="1">
    <location>
        <begin position="29"/>
        <end position="50"/>
    </location>
</feature>
<dbReference type="EMBL" id="MLCB01000099">
    <property type="protein sequence ID" value="OJI94415.1"/>
    <property type="molecule type" value="Genomic_DNA"/>
</dbReference>
<feature type="domain" description="YhdP central" evidence="2">
    <location>
        <begin position="376"/>
        <end position="793"/>
    </location>
</feature>
<protein>
    <recommendedName>
        <fullName evidence="2">YhdP central domain-containing protein</fullName>
    </recommendedName>
</protein>
<proteinExistence type="predicted"/>
<accession>A0A1L9NYQ4</accession>
<evidence type="ECO:0000256" key="1">
    <source>
        <dbReference type="SAM" id="Phobius"/>
    </source>
</evidence>
<comment type="caution">
    <text evidence="3">The sequence shown here is derived from an EMBL/GenBank/DDBJ whole genome shotgun (WGS) entry which is preliminary data.</text>
</comment>
<organism evidence="3 4">
    <name type="scientific">Planktotalea frisia</name>
    <dbReference type="NCBI Taxonomy" id="696762"/>
    <lineage>
        <taxon>Bacteria</taxon>
        <taxon>Pseudomonadati</taxon>
        <taxon>Pseudomonadota</taxon>
        <taxon>Alphaproteobacteria</taxon>
        <taxon>Rhodobacterales</taxon>
        <taxon>Paracoccaceae</taxon>
        <taxon>Planktotalea</taxon>
    </lineage>
</organism>
<gene>
    <name evidence="3" type="ORF">PFRI_13490</name>
</gene>
<dbReference type="AlphaFoldDB" id="A0A1L9NYQ4"/>
<dbReference type="Pfam" id="PF13116">
    <property type="entry name" value="YhdP"/>
    <property type="match status" value="1"/>
</dbReference>
<dbReference type="InterPro" id="IPR025263">
    <property type="entry name" value="YhdP_central"/>
</dbReference>
<evidence type="ECO:0000259" key="2">
    <source>
        <dbReference type="Pfam" id="PF13116"/>
    </source>
</evidence>
<keyword evidence="4" id="KW-1185">Reference proteome</keyword>
<keyword evidence="1" id="KW-0472">Membrane</keyword>
<keyword evidence="1" id="KW-1133">Transmembrane helix</keyword>
<dbReference type="STRING" id="696762.PFRI_13490"/>
<dbReference type="Proteomes" id="UP000184514">
    <property type="component" value="Unassembled WGS sequence"/>
</dbReference>
<dbReference type="OrthoDB" id="7161641at2"/>
<dbReference type="RefSeq" id="WP_072629941.1">
    <property type="nucleotide sequence ID" value="NZ_MLCB01000099.1"/>
</dbReference>
<name>A0A1L9NYQ4_9RHOB</name>
<reference evidence="3 4" key="1">
    <citation type="submission" date="2016-10" db="EMBL/GenBank/DDBJ databases">
        <title>Genome sequence of Planktotalea frisia SH6-1.</title>
        <authorList>
            <person name="Poehlein A."/>
            <person name="Bakenhus I."/>
            <person name="Voget S."/>
            <person name="Brinkhoff T."/>
            <person name="Simon M."/>
        </authorList>
    </citation>
    <scope>NUCLEOTIDE SEQUENCE [LARGE SCALE GENOMIC DNA]</scope>
    <source>
        <strain evidence="3 4">SH6-1</strain>
    </source>
</reference>